<dbReference type="STRING" id="1157490.EL26_00130"/>
<evidence type="ECO:0000313" key="3">
    <source>
        <dbReference type="EMBL" id="KEO85009.1"/>
    </source>
</evidence>
<evidence type="ECO:0000256" key="1">
    <source>
        <dbReference type="ARBA" id="ARBA00005953"/>
    </source>
</evidence>
<dbReference type="AlphaFoldDB" id="A0A074LVI3"/>
<dbReference type="OrthoDB" id="9800856at2"/>
<gene>
    <name evidence="3" type="ORF">EL26_00130</name>
</gene>
<dbReference type="PANTHER" id="PTHR31793:SF27">
    <property type="entry name" value="NOVEL THIOESTERASE SUPERFAMILY DOMAIN AND SAPOSIN A-TYPE DOMAIN CONTAINING PROTEIN (0610012H03RIK)"/>
    <property type="match status" value="1"/>
</dbReference>
<dbReference type="PIRSF" id="PIRSF003230">
    <property type="entry name" value="YbgC"/>
    <property type="match status" value="1"/>
</dbReference>
<dbReference type="PANTHER" id="PTHR31793">
    <property type="entry name" value="4-HYDROXYBENZOYL-COA THIOESTERASE FAMILY MEMBER"/>
    <property type="match status" value="1"/>
</dbReference>
<keyword evidence="2" id="KW-0378">Hydrolase</keyword>
<organism evidence="3 4">
    <name type="scientific">Tumebacillus flagellatus</name>
    <dbReference type="NCBI Taxonomy" id="1157490"/>
    <lineage>
        <taxon>Bacteria</taxon>
        <taxon>Bacillati</taxon>
        <taxon>Bacillota</taxon>
        <taxon>Bacilli</taxon>
        <taxon>Bacillales</taxon>
        <taxon>Alicyclobacillaceae</taxon>
        <taxon>Tumebacillus</taxon>
    </lineage>
</organism>
<dbReference type="InterPro" id="IPR050563">
    <property type="entry name" value="4-hydroxybenzoyl-CoA_TE"/>
</dbReference>
<sequence>MKWVKTELDVRYVECDPMNVVHHSHYLVWFEIGRIALAREAGIDFSKLSEEMYLPVIDFRCQLKDSARYGQTVVVETALERPTKALLEFKYRVLRKQGRQLLATGETRHAMTTSAGQLIVRIPEEVQQKIDDFLGGIV</sequence>
<accession>A0A074LVI3</accession>
<keyword evidence="4" id="KW-1185">Reference proteome</keyword>
<dbReference type="CDD" id="cd00586">
    <property type="entry name" value="4HBT"/>
    <property type="match status" value="1"/>
</dbReference>
<evidence type="ECO:0000313" key="4">
    <source>
        <dbReference type="Proteomes" id="UP000027931"/>
    </source>
</evidence>
<dbReference type="RefSeq" id="WP_038083160.1">
    <property type="nucleotide sequence ID" value="NZ_JMIR01000001.1"/>
</dbReference>
<comment type="caution">
    <text evidence="3">The sequence shown here is derived from an EMBL/GenBank/DDBJ whole genome shotgun (WGS) entry which is preliminary data.</text>
</comment>
<dbReference type="InterPro" id="IPR006684">
    <property type="entry name" value="YbgC/YbaW"/>
</dbReference>
<protein>
    <submittedName>
        <fullName evidence="3">Uncharacterized protein</fullName>
    </submittedName>
</protein>
<evidence type="ECO:0000256" key="2">
    <source>
        <dbReference type="ARBA" id="ARBA00022801"/>
    </source>
</evidence>
<proteinExistence type="inferred from homology"/>
<reference evidence="3 4" key="1">
    <citation type="journal article" date="2013" name="Int. J. Syst. Evol. Microbiol.">
        <title>Tumebacillus flagellatus sp. nov., an alpha-amylase/pullulanase-producing bacterium isolated from cassava wastewater.</title>
        <authorList>
            <person name="Wang Q."/>
            <person name="Xie N."/>
            <person name="Qin Y."/>
            <person name="Shen N."/>
            <person name="Zhu J."/>
            <person name="Mi H."/>
            <person name="Huang R."/>
        </authorList>
    </citation>
    <scope>NUCLEOTIDE SEQUENCE [LARGE SCALE GENOMIC DNA]</scope>
    <source>
        <strain evidence="3 4">GST4</strain>
    </source>
</reference>
<dbReference type="eggNOG" id="COG0824">
    <property type="taxonomic scope" value="Bacteria"/>
</dbReference>
<dbReference type="Gene3D" id="3.10.129.10">
    <property type="entry name" value="Hotdog Thioesterase"/>
    <property type="match status" value="1"/>
</dbReference>
<dbReference type="Pfam" id="PF13279">
    <property type="entry name" value="4HBT_2"/>
    <property type="match status" value="1"/>
</dbReference>
<dbReference type="EMBL" id="JMIR01000001">
    <property type="protein sequence ID" value="KEO85009.1"/>
    <property type="molecule type" value="Genomic_DNA"/>
</dbReference>
<dbReference type="GO" id="GO:0047617">
    <property type="term" value="F:fatty acyl-CoA hydrolase activity"/>
    <property type="evidence" value="ECO:0007669"/>
    <property type="project" value="TreeGrafter"/>
</dbReference>
<comment type="similarity">
    <text evidence="1">Belongs to the 4-hydroxybenzoyl-CoA thioesterase family.</text>
</comment>
<name>A0A074LVI3_9BACL</name>
<dbReference type="InterPro" id="IPR029069">
    <property type="entry name" value="HotDog_dom_sf"/>
</dbReference>
<dbReference type="SUPFAM" id="SSF54637">
    <property type="entry name" value="Thioesterase/thiol ester dehydrase-isomerase"/>
    <property type="match status" value="1"/>
</dbReference>
<dbReference type="Proteomes" id="UP000027931">
    <property type="component" value="Unassembled WGS sequence"/>
</dbReference>